<dbReference type="CDD" id="cd02440">
    <property type="entry name" value="AdoMet_MTases"/>
    <property type="match status" value="1"/>
</dbReference>
<dbReference type="InterPro" id="IPR013216">
    <property type="entry name" value="Methyltransf_11"/>
</dbReference>
<dbReference type="InterPro" id="IPR029063">
    <property type="entry name" value="SAM-dependent_MTases_sf"/>
</dbReference>
<reference evidence="2" key="1">
    <citation type="submission" date="2016-08" db="EMBL/GenBank/DDBJ databases">
        <title>Complete Genome Seqeunce of Paenibacillus sp. nov. IHBB 9852 from high altitute lake of Indian trans-Himalayas.</title>
        <authorList>
            <person name="Kiran S."/>
            <person name="Swarnkar M.K."/>
            <person name="Rana A."/>
            <person name="Tewari R."/>
            <person name="Gulati A."/>
        </authorList>
    </citation>
    <scope>NUCLEOTIDE SEQUENCE [LARGE SCALE GENOMIC DNA]</scope>
    <source>
        <strain evidence="2">IHBB 9852</strain>
    </source>
</reference>
<dbReference type="AlphaFoldDB" id="A0A1B2E7Q5"/>
<dbReference type="SUPFAM" id="SSF53335">
    <property type="entry name" value="S-adenosyl-L-methionine-dependent methyltransferases"/>
    <property type="match status" value="1"/>
</dbReference>
<dbReference type="PANTHER" id="PTHR43861:SF1">
    <property type="entry name" value="TRANS-ACONITATE 2-METHYLTRANSFERASE"/>
    <property type="match status" value="1"/>
</dbReference>
<dbReference type="EMBL" id="CP016809">
    <property type="protein sequence ID" value="ANY76015.1"/>
    <property type="molecule type" value="Genomic_DNA"/>
</dbReference>
<dbReference type="RefSeq" id="WP_099479900.1">
    <property type="nucleotide sequence ID" value="NZ_CP016809.1"/>
</dbReference>
<dbReference type="Pfam" id="PF08241">
    <property type="entry name" value="Methyltransf_11"/>
    <property type="match status" value="1"/>
</dbReference>
<sequence>MTQNIYDNEEFFQGYTQLNRSIQGLGGAPEWAALRSLLPDMKGTHVLDLGCGFGWFSRWAMEQGAVSVLGIDVSAKMLARAKNETQDPQISYVQADLETVELERAKYDLVYSSLAFHYIENLERLFKQAHGSLKPGGRLVCSIEHPIYTASQGAGWIHHPDGHKTWPVDHYQYEGPRTTNWLAEDVIKQHRTIGTYLNLLIGTGFSISHVEDWGPSDEQLAVHPEWEEERHRPMFLLISAAR</sequence>
<proteinExistence type="predicted"/>
<keyword evidence="2" id="KW-0489">Methyltransferase</keyword>
<dbReference type="GO" id="GO:0008757">
    <property type="term" value="F:S-adenosylmethionine-dependent methyltransferase activity"/>
    <property type="evidence" value="ECO:0007669"/>
    <property type="project" value="InterPro"/>
</dbReference>
<organism evidence="2">
    <name type="scientific">Paenibacillus ihbetae</name>
    <dbReference type="NCBI Taxonomy" id="1870820"/>
    <lineage>
        <taxon>Bacteria</taxon>
        <taxon>Bacillati</taxon>
        <taxon>Bacillota</taxon>
        <taxon>Bacilli</taxon>
        <taxon>Bacillales</taxon>
        <taxon>Paenibacillaceae</taxon>
        <taxon>Paenibacillus</taxon>
    </lineage>
</organism>
<accession>A0A1B2E7Q5</accession>
<evidence type="ECO:0000259" key="1">
    <source>
        <dbReference type="Pfam" id="PF08241"/>
    </source>
</evidence>
<evidence type="ECO:0000313" key="2">
    <source>
        <dbReference type="EMBL" id="ANY76015.1"/>
    </source>
</evidence>
<dbReference type="Gene3D" id="3.40.50.150">
    <property type="entry name" value="Vaccinia Virus protein VP39"/>
    <property type="match status" value="1"/>
</dbReference>
<dbReference type="KEGG" id="pib:BBD41_27465"/>
<dbReference type="PANTHER" id="PTHR43861">
    <property type="entry name" value="TRANS-ACONITATE 2-METHYLTRANSFERASE-RELATED"/>
    <property type="match status" value="1"/>
</dbReference>
<protein>
    <submittedName>
        <fullName evidence="2">SAM-dependent methyltransferase</fullName>
    </submittedName>
</protein>
<keyword evidence="2" id="KW-0808">Transferase</keyword>
<feature type="domain" description="Methyltransferase type 11" evidence="1">
    <location>
        <begin position="47"/>
        <end position="141"/>
    </location>
</feature>
<name>A0A1B2E7Q5_9BACL</name>
<dbReference type="GO" id="GO:0032259">
    <property type="term" value="P:methylation"/>
    <property type="evidence" value="ECO:0007669"/>
    <property type="project" value="UniProtKB-KW"/>
</dbReference>
<gene>
    <name evidence="2" type="ORF">BBD41_27465</name>
</gene>